<accession>A0A1I3Q392</accession>
<dbReference type="STRING" id="420953.SAMN05192543_106195"/>
<keyword evidence="1" id="KW-0472">Membrane</keyword>
<gene>
    <name evidence="2" type="ORF">SAMN05192543_106195</name>
</gene>
<dbReference type="Proteomes" id="UP000199548">
    <property type="component" value="Unassembled WGS sequence"/>
</dbReference>
<keyword evidence="3" id="KW-1185">Reference proteome</keyword>
<dbReference type="NCBIfam" id="NF045611">
    <property type="entry name" value="small_CydP"/>
    <property type="match status" value="1"/>
</dbReference>
<sequence length="83" mass="9245">MLIVDERRPGHRQEGSRIHLLLRRRCLARDLAVALAVKFALLGALYMVFFSNTQSVEPRVVSAAVAHIVAGDPRPSAETHDDR</sequence>
<dbReference type="AlphaFoldDB" id="A0A1I3Q392"/>
<dbReference type="RefSeq" id="WP_407670683.1">
    <property type="nucleotide sequence ID" value="NZ_FOQU01000006.1"/>
</dbReference>
<organism evidence="2 3">
    <name type="scientific">Paraburkholderia megapolitana</name>
    <dbReference type="NCBI Taxonomy" id="420953"/>
    <lineage>
        <taxon>Bacteria</taxon>
        <taxon>Pseudomonadati</taxon>
        <taxon>Pseudomonadota</taxon>
        <taxon>Betaproteobacteria</taxon>
        <taxon>Burkholderiales</taxon>
        <taxon>Burkholderiaceae</taxon>
        <taxon>Paraburkholderia</taxon>
    </lineage>
</organism>
<evidence type="ECO:0000313" key="2">
    <source>
        <dbReference type="EMBL" id="SFJ28318.1"/>
    </source>
</evidence>
<reference evidence="2 3" key="1">
    <citation type="submission" date="2016-10" db="EMBL/GenBank/DDBJ databases">
        <authorList>
            <person name="de Groot N.N."/>
        </authorList>
    </citation>
    <scope>NUCLEOTIDE SEQUENCE [LARGE SCALE GENOMIC DNA]</scope>
    <source>
        <strain evidence="2 3">LMG 23650</strain>
    </source>
</reference>
<protein>
    <submittedName>
        <fullName evidence="2">Uncharacterized protein</fullName>
    </submittedName>
</protein>
<evidence type="ECO:0000313" key="3">
    <source>
        <dbReference type="Proteomes" id="UP000199548"/>
    </source>
</evidence>
<keyword evidence="1" id="KW-0812">Transmembrane</keyword>
<evidence type="ECO:0000256" key="1">
    <source>
        <dbReference type="SAM" id="Phobius"/>
    </source>
</evidence>
<feature type="transmembrane region" description="Helical" evidence="1">
    <location>
        <begin position="31"/>
        <end position="49"/>
    </location>
</feature>
<proteinExistence type="predicted"/>
<dbReference type="EMBL" id="FOQU01000006">
    <property type="protein sequence ID" value="SFJ28318.1"/>
    <property type="molecule type" value="Genomic_DNA"/>
</dbReference>
<dbReference type="InterPro" id="IPR054636">
    <property type="entry name" value="CydP"/>
</dbReference>
<name>A0A1I3Q392_9BURK</name>
<keyword evidence="1" id="KW-1133">Transmembrane helix</keyword>